<dbReference type="Gene3D" id="1.10.601.10">
    <property type="entry name" value="RNA Polymerase Primary Sigma Factor"/>
    <property type="match status" value="1"/>
</dbReference>
<keyword evidence="2" id="KW-0963">Cytoplasm</keyword>
<keyword evidence="6" id="KW-0238">DNA-binding</keyword>
<protein>
    <recommendedName>
        <fullName evidence="8">RNA polymerase sigma factor RpoH</fullName>
    </recommendedName>
</protein>
<name>A0A1L3GRQ2_9BACT</name>
<evidence type="ECO:0000313" key="11">
    <source>
        <dbReference type="Proteomes" id="UP000182517"/>
    </source>
</evidence>
<dbReference type="AlphaFoldDB" id="A0A1L3GRQ2"/>
<dbReference type="PROSITE" id="PS00716">
    <property type="entry name" value="SIGMA70_2"/>
    <property type="match status" value="1"/>
</dbReference>
<evidence type="ECO:0000256" key="3">
    <source>
        <dbReference type="ARBA" id="ARBA00023015"/>
    </source>
</evidence>
<dbReference type="GO" id="GO:0006352">
    <property type="term" value="P:DNA-templated transcription initiation"/>
    <property type="evidence" value="ECO:0007669"/>
    <property type="project" value="UniProtKB-UniRule"/>
</dbReference>
<evidence type="ECO:0000256" key="6">
    <source>
        <dbReference type="ARBA" id="ARBA00023125"/>
    </source>
</evidence>
<dbReference type="NCBIfam" id="TIGR02392">
    <property type="entry name" value="rpoH_proteo"/>
    <property type="match status" value="1"/>
</dbReference>
<dbReference type="RefSeq" id="WP_072284640.1">
    <property type="nucleotide sequence ID" value="NZ_CP015519.1"/>
</dbReference>
<keyword evidence="7" id="KW-0804">Transcription</keyword>
<dbReference type="Pfam" id="PF04545">
    <property type="entry name" value="Sigma70_r4"/>
    <property type="match status" value="1"/>
</dbReference>
<dbReference type="SUPFAM" id="SSF88946">
    <property type="entry name" value="Sigma2 domain of RNA polymerase sigma factors"/>
    <property type="match status" value="1"/>
</dbReference>
<dbReference type="InterPro" id="IPR036388">
    <property type="entry name" value="WH-like_DNA-bd_sf"/>
</dbReference>
<dbReference type="Pfam" id="PF00140">
    <property type="entry name" value="Sigma70_r1_2"/>
    <property type="match status" value="1"/>
</dbReference>
<dbReference type="CDD" id="cd06171">
    <property type="entry name" value="Sigma70_r4"/>
    <property type="match status" value="1"/>
</dbReference>
<evidence type="ECO:0000259" key="9">
    <source>
        <dbReference type="PROSITE" id="PS00716"/>
    </source>
</evidence>
<dbReference type="InterPro" id="IPR013325">
    <property type="entry name" value="RNA_pol_sigma_r2"/>
</dbReference>
<dbReference type="InterPro" id="IPR014284">
    <property type="entry name" value="RNA_pol_sigma-70_dom"/>
</dbReference>
<reference evidence="10 11" key="1">
    <citation type="journal article" date="2017" name="Genome Announc.">
        <title>Complete Genome Sequences of Two Acetylene-Fermenting Pelobacter acetylenicus Strains.</title>
        <authorList>
            <person name="Sutton J.M."/>
            <person name="Baesman S.M."/>
            <person name="Fierst J.L."/>
            <person name="Poret-Peterson A.T."/>
            <person name="Oremland R.S."/>
            <person name="Dunlap D.S."/>
            <person name="Akob D.M."/>
        </authorList>
    </citation>
    <scope>NUCLEOTIDE SEQUENCE [LARGE SCALE GENOMIC DNA]</scope>
    <source>
        <strain evidence="10 11">SFB93</strain>
    </source>
</reference>
<accession>A0A1L3GRQ2</accession>
<dbReference type="SUPFAM" id="SSF88659">
    <property type="entry name" value="Sigma3 and sigma4 domains of RNA polymerase sigma factors"/>
    <property type="match status" value="1"/>
</dbReference>
<dbReference type="InterPro" id="IPR050813">
    <property type="entry name" value="Sigma-70_Factor"/>
</dbReference>
<keyword evidence="4" id="KW-0346">Stress response</keyword>
<evidence type="ECO:0000256" key="4">
    <source>
        <dbReference type="ARBA" id="ARBA00023016"/>
    </source>
</evidence>
<dbReference type="InterPro" id="IPR000943">
    <property type="entry name" value="RNA_pol_sigma70"/>
</dbReference>
<evidence type="ECO:0000256" key="8">
    <source>
        <dbReference type="NCBIfam" id="TIGR02392"/>
    </source>
</evidence>
<sequence>MSTLYLPVVTDTLDLYIAQIKKFDLLSREEEYRLATSYKNHGNRQSAHRLICANLRFVVKIAHEYRGYGLKTLDLIQEGNIGMMMALRKFDPERGLKFITYAVWWIRAYINNFIMKNWSLVKIGTTQAQKKLFFKLNQTRRALRRLTGREEPQDIASELAVRDNEVEEMALRMAARDASLDLKLTEGSDYTLLDSLADERENQETLLLEQEETQVLSNQVEDALAVLKERERHIIQQRILCDTPQTLQELADHYSVSRERIRQIEKAALEKLKGKLALTHS</sequence>
<keyword evidence="5" id="KW-0731">Sigma factor</keyword>
<keyword evidence="11" id="KW-1185">Reference proteome</keyword>
<dbReference type="OrthoDB" id="9809557at2"/>
<dbReference type="Pfam" id="PF04542">
    <property type="entry name" value="Sigma70_r2"/>
    <property type="match status" value="1"/>
</dbReference>
<evidence type="ECO:0000256" key="1">
    <source>
        <dbReference type="ARBA" id="ARBA00007788"/>
    </source>
</evidence>
<dbReference type="PRINTS" id="PR00046">
    <property type="entry name" value="SIGMA70FCT"/>
</dbReference>
<evidence type="ECO:0000256" key="2">
    <source>
        <dbReference type="ARBA" id="ARBA00022490"/>
    </source>
</evidence>
<dbReference type="Proteomes" id="UP000182517">
    <property type="component" value="Chromosome"/>
</dbReference>
<dbReference type="InterPro" id="IPR007627">
    <property type="entry name" value="RNA_pol_sigma70_r2"/>
</dbReference>
<dbReference type="STRING" id="1842532.A7E78_12625"/>
<dbReference type="NCBIfam" id="TIGR02937">
    <property type="entry name" value="sigma70-ECF"/>
    <property type="match status" value="1"/>
</dbReference>
<dbReference type="InterPro" id="IPR009042">
    <property type="entry name" value="RNA_pol_sigma70_r1_2"/>
</dbReference>
<dbReference type="InterPro" id="IPR007630">
    <property type="entry name" value="RNA_pol_sigma70_r4"/>
</dbReference>
<dbReference type="PIRSF" id="PIRSF000770">
    <property type="entry name" value="RNA_pol_sigma-SigE/K"/>
    <property type="match status" value="1"/>
</dbReference>
<dbReference type="KEGG" id="pef:A7E78_12625"/>
<gene>
    <name evidence="10" type="ORF">A7E78_12625</name>
</gene>
<dbReference type="EMBL" id="CP015519">
    <property type="protein sequence ID" value="APG28614.1"/>
    <property type="molecule type" value="Genomic_DNA"/>
</dbReference>
<feature type="domain" description="RNA polymerase sigma-70" evidence="9">
    <location>
        <begin position="246"/>
        <end position="272"/>
    </location>
</feature>
<dbReference type="GO" id="GO:0016987">
    <property type="term" value="F:sigma factor activity"/>
    <property type="evidence" value="ECO:0007669"/>
    <property type="project" value="UniProtKB-UniRule"/>
</dbReference>
<organism evidence="10 11">
    <name type="scientific">Syntrophotalea acetylenivorans</name>
    <dbReference type="NCBI Taxonomy" id="1842532"/>
    <lineage>
        <taxon>Bacteria</taxon>
        <taxon>Pseudomonadati</taxon>
        <taxon>Thermodesulfobacteriota</taxon>
        <taxon>Desulfuromonadia</taxon>
        <taxon>Desulfuromonadales</taxon>
        <taxon>Syntrophotaleaceae</taxon>
        <taxon>Syntrophotalea</taxon>
    </lineage>
</organism>
<keyword evidence="3" id="KW-0805">Transcription regulation</keyword>
<dbReference type="PANTHER" id="PTHR30376">
    <property type="entry name" value="SIGMA FACTOR RPOH HEAT SHOCK RELATED"/>
    <property type="match status" value="1"/>
</dbReference>
<dbReference type="GO" id="GO:0003677">
    <property type="term" value="F:DNA binding"/>
    <property type="evidence" value="ECO:0007669"/>
    <property type="project" value="UniProtKB-KW"/>
</dbReference>
<dbReference type="InterPro" id="IPR013324">
    <property type="entry name" value="RNA_pol_sigma_r3/r4-like"/>
</dbReference>
<dbReference type="NCBIfam" id="NF005143">
    <property type="entry name" value="PRK06596.1"/>
    <property type="match status" value="1"/>
</dbReference>
<evidence type="ECO:0000256" key="5">
    <source>
        <dbReference type="ARBA" id="ARBA00023082"/>
    </source>
</evidence>
<comment type="similarity">
    <text evidence="1">Belongs to the sigma-70 factor family.</text>
</comment>
<dbReference type="InterPro" id="IPR012759">
    <property type="entry name" value="RNA_pol_sigma_RpoH_proteobac"/>
</dbReference>
<proteinExistence type="inferred from homology"/>
<dbReference type="PANTHER" id="PTHR30376:SF3">
    <property type="entry name" value="RNA POLYMERASE SIGMA FACTOR RPOH"/>
    <property type="match status" value="1"/>
</dbReference>
<evidence type="ECO:0000256" key="7">
    <source>
        <dbReference type="ARBA" id="ARBA00023163"/>
    </source>
</evidence>
<evidence type="ECO:0000313" key="10">
    <source>
        <dbReference type="EMBL" id="APG28614.1"/>
    </source>
</evidence>
<dbReference type="Gene3D" id="1.10.10.10">
    <property type="entry name" value="Winged helix-like DNA-binding domain superfamily/Winged helix DNA-binding domain"/>
    <property type="match status" value="1"/>
</dbReference>